<dbReference type="EMBL" id="BAAAYU010000005">
    <property type="protein sequence ID" value="GAA3632546.1"/>
    <property type="molecule type" value="Genomic_DNA"/>
</dbReference>
<gene>
    <name evidence="1" type="ORF">GCM10022200_14350</name>
</gene>
<proteinExistence type="predicted"/>
<evidence type="ECO:0000313" key="1">
    <source>
        <dbReference type="EMBL" id="GAA3632546.1"/>
    </source>
</evidence>
<organism evidence="1 2">
    <name type="scientific">Microbacterium awajiense</name>
    <dbReference type="NCBI Taxonomy" id="415214"/>
    <lineage>
        <taxon>Bacteria</taxon>
        <taxon>Bacillati</taxon>
        <taxon>Actinomycetota</taxon>
        <taxon>Actinomycetes</taxon>
        <taxon>Micrococcales</taxon>
        <taxon>Microbacteriaceae</taxon>
        <taxon>Microbacterium</taxon>
    </lineage>
</organism>
<accession>A0ABP7AHD9</accession>
<evidence type="ECO:0000313" key="2">
    <source>
        <dbReference type="Proteomes" id="UP001501697"/>
    </source>
</evidence>
<dbReference type="Proteomes" id="UP001501697">
    <property type="component" value="Unassembled WGS sequence"/>
</dbReference>
<name>A0ABP7AHD9_9MICO</name>
<comment type="caution">
    <text evidence="1">The sequence shown here is derived from an EMBL/GenBank/DDBJ whole genome shotgun (WGS) entry which is preliminary data.</text>
</comment>
<sequence length="239" mass="26660">MATLLEKIIDAHGGSRWREVDSISAVRHFGGAFWGLKRVDGVAGEGRFTVDLRTEHSRLDDFGDPGLHSDFTPHRVTIVRADGTVAAELTDPRASFAGHELTTPWNQLHLAYFTGYAMWTYNTEPQSFTLPGVVTEEIGPWTEEDGEVWDRLRVTYPASIATHTPVQTLYADSDGVLRRRDYSVDIAGGSPSVEYMTGQTWFDGLLLPVHREIYVRDDQGRAVREPLIVSIDIDDVTLG</sequence>
<keyword evidence="2" id="KW-1185">Reference proteome</keyword>
<protein>
    <submittedName>
        <fullName evidence="1">Uncharacterized protein</fullName>
    </submittedName>
</protein>
<reference evidence="2" key="1">
    <citation type="journal article" date="2019" name="Int. J. Syst. Evol. Microbiol.">
        <title>The Global Catalogue of Microorganisms (GCM) 10K type strain sequencing project: providing services to taxonomists for standard genome sequencing and annotation.</title>
        <authorList>
            <consortium name="The Broad Institute Genomics Platform"/>
            <consortium name="The Broad Institute Genome Sequencing Center for Infectious Disease"/>
            <person name="Wu L."/>
            <person name="Ma J."/>
        </authorList>
    </citation>
    <scope>NUCLEOTIDE SEQUENCE [LARGE SCALE GENOMIC DNA]</scope>
    <source>
        <strain evidence="2">JCM 16544</strain>
    </source>
</reference>
<dbReference type="RefSeq" id="WP_344737304.1">
    <property type="nucleotide sequence ID" value="NZ_BAAAYU010000005.1"/>
</dbReference>